<keyword evidence="2" id="KW-1185">Reference proteome</keyword>
<evidence type="ECO:0000313" key="2">
    <source>
        <dbReference type="Proteomes" id="UP000585905"/>
    </source>
</evidence>
<dbReference type="SUPFAM" id="SSF53850">
    <property type="entry name" value="Periplasmic binding protein-like II"/>
    <property type="match status" value="1"/>
</dbReference>
<feature type="non-terminal residue" evidence="1">
    <location>
        <position position="1"/>
    </location>
</feature>
<reference evidence="1 2" key="1">
    <citation type="submission" date="2020-07" db="EMBL/GenBank/DDBJ databases">
        <title>Sequencing the genomes of 1000 actinobacteria strains.</title>
        <authorList>
            <person name="Klenk H.-P."/>
        </authorList>
    </citation>
    <scope>NUCLEOTIDE SEQUENCE [LARGE SCALE GENOMIC DNA]</scope>
    <source>
        <strain evidence="1 2">DSM 19663</strain>
    </source>
</reference>
<evidence type="ECO:0000313" key="1">
    <source>
        <dbReference type="EMBL" id="MBA8849078.1"/>
    </source>
</evidence>
<dbReference type="Proteomes" id="UP000585905">
    <property type="component" value="Unassembled WGS sequence"/>
</dbReference>
<dbReference type="AlphaFoldDB" id="A0A839EHN6"/>
<gene>
    <name evidence="1" type="ORF">FHX53_002697</name>
</gene>
<proteinExistence type="predicted"/>
<name>A0A839EHN6_9MICO</name>
<accession>A0A839EHN6</accession>
<protein>
    <submittedName>
        <fullName evidence="1">ABC-type transport system substrate-binding protein</fullName>
    </submittedName>
</protein>
<organism evidence="1 2">
    <name type="scientific">Microcella alkalica</name>
    <dbReference type="NCBI Taxonomy" id="355930"/>
    <lineage>
        <taxon>Bacteria</taxon>
        <taxon>Bacillati</taxon>
        <taxon>Actinomycetota</taxon>
        <taxon>Actinomycetes</taxon>
        <taxon>Micrococcales</taxon>
        <taxon>Microbacteriaceae</taxon>
        <taxon>Microcella</taxon>
    </lineage>
</organism>
<comment type="caution">
    <text evidence="1">The sequence shown here is derived from an EMBL/GenBank/DDBJ whole genome shotgun (WGS) entry which is preliminary data.</text>
</comment>
<sequence>SLSATLDEAVRLTGDEQKAAWGEAFDILAEQAVLYPLFHRQLPAAWDAERLVGFAPVPTTGLSFLDVGVTD</sequence>
<dbReference type="EMBL" id="JACGWX010000013">
    <property type="protein sequence ID" value="MBA8849078.1"/>
    <property type="molecule type" value="Genomic_DNA"/>
</dbReference>